<name>A0A6L5Z3F3_9RHOB</name>
<reference evidence="2 3" key="1">
    <citation type="submission" date="2019-10" db="EMBL/GenBank/DDBJ databases">
        <title>Cognatihalovulum marinum gen. nov. sp. nov., a new member of the family Rhodobacteraceae isolated from deep seawater of the Northwest Indian Ocean.</title>
        <authorList>
            <person name="Ruan C."/>
            <person name="Wang J."/>
            <person name="Zheng X."/>
            <person name="Song L."/>
            <person name="Zhu Y."/>
            <person name="Huang Y."/>
            <person name="Lu Z."/>
            <person name="Du W."/>
            <person name="Huang L."/>
            <person name="Dai X."/>
        </authorList>
    </citation>
    <scope>NUCLEOTIDE SEQUENCE [LARGE SCALE GENOMIC DNA]</scope>
    <source>
        <strain evidence="2 3">2CG4</strain>
    </source>
</reference>
<keyword evidence="3" id="KW-1185">Reference proteome</keyword>
<feature type="transmembrane region" description="Helical" evidence="1">
    <location>
        <begin position="57"/>
        <end position="87"/>
    </location>
</feature>
<evidence type="ECO:0000313" key="3">
    <source>
        <dbReference type="Proteomes" id="UP000474957"/>
    </source>
</evidence>
<keyword evidence="1" id="KW-0472">Membrane</keyword>
<proteinExistence type="predicted"/>
<protein>
    <submittedName>
        <fullName evidence="2">Uncharacterized protein</fullName>
    </submittedName>
</protein>
<dbReference type="AlphaFoldDB" id="A0A6L5Z3F3"/>
<evidence type="ECO:0000256" key="1">
    <source>
        <dbReference type="SAM" id="Phobius"/>
    </source>
</evidence>
<keyword evidence="1" id="KW-1133">Transmembrane helix</keyword>
<dbReference type="EMBL" id="WIND01000015">
    <property type="protein sequence ID" value="MSU91078.1"/>
    <property type="molecule type" value="Genomic_DNA"/>
</dbReference>
<dbReference type="Proteomes" id="UP000474957">
    <property type="component" value="Unassembled WGS sequence"/>
</dbReference>
<dbReference type="RefSeq" id="WP_154447868.1">
    <property type="nucleotide sequence ID" value="NZ_WIND01000015.1"/>
</dbReference>
<keyword evidence="1" id="KW-0812">Transmembrane</keyword>
<gene>
    <name evidence="2" type="ORF">GE300_15925</name>
</gene>
<feature type="transmembrane region" description="Helical" evidence="1">
    <location>
        <begin position="99"/>
        <end position="119"/>
    </location>
</feature>
<comment type="caution">
    <text evidence="2">The sequence shown here is derived from an EMBL/GenBank/DDBJ whole genome shotgun (WGS) entry which is preliminary data.</text>
</comment>
<evidence type="ECO:0000313" key="2">
    <source>
        <dbReference type="EMBL" id="MSU91078.1"/>
    </source>
</evidence>
<sequence length="131" mass="13761">MSAAGNPGAFLFAVLVLGSAAALAALILRRAEARHPDPDDTQVRGGLAHMVVGILAWFGIVSFVLISVAFGGVLVPLALWACAWLGASRVDFGRRLVPFYRLQMSFAAAATLAALILWLTTINTMQGVPNA</sequence>
<organism evidence="2 3">
    <name type="scientific">Halovulum marinum</name>
    <dbReference type="NCBI Taxonomy" id="2662447"/>
    <lineage>
        <taxon>Bacteria</taxon>
        <taxon>Pseudomonadati</taxon>
        <taxon>Pseudomonadota</taxon>
        <taxon>Alphaproteobacteria</taxon>
        <taxon>Rhodobacterales</taxon>
        <taxon>Paracoccaceae</taxon>
        <taxon>Halovulum</taxon>
    </lineage>
</organism>
<accession>A0A6L5Z3F3</accession>